<evidence type="ECO:0000313" key="2">
    <source>
        <dbReference type="Proteomes" id="UP001055439"/>
    </source>
</evidence>
<keyword evidence="2" id="KW-1185">Reference proteome</keyword>
<protein>
    <submittedName>
        <fullName evidence="1">Uncharacterized protein</fullName>
    </submittedName>
</protein>
<dbReference type="Proteomes" id="UP001055439">
    <property type="component" value="Chromosome 6"/>
</dbReference>
<evidence type="ECO:0000313" key="1">
    <source>
        <dbReference type="EMBL" id="URE12720.1"/>
    </source>
</evidence>
<dbReference type="EMBL" id="CP097508">
    <property type="protein sequence ID" value="URE12720.1"/>
    <property type="molecule type" value="Genomic_DNA"/>
</dbReference>
<sequence length="73" mass="8713">MKKAKLDYCNSKSTFSDEKKCSAKKQLVTSKHFCKTEQYPSKQSGFKFEFYLLTLYYVLWLQVTSLTRLQIRQ</sequence>
<reference evidence="1" key="1">
    <citation type="submission" date="2022-05" db="EMBL/GenBank/DDBJ databases">
        <title>The Musa troglodytarum L. genome provides insights into the mechanism of non-climacteric behaviour and enrichment of carotenoids.</title>
        <authorList>
            <person name="Wang J."/>
        </authorList>
    </citation>
    <scope>NUCLEOTIDE SEQUENCE</scope>
    <source>
        <tissue evidence="1">Leaf</tissue>
    </source>
</reference>
<proteinExistence type="predicted"/>
<accession>A0A9E7GDZ0</accession>
<gene>
    <name evidence="1" type="ORF">MUK42_36463</name>
</gene>
<name>A0A9E7GDZ0_9LILI</name>
<dbReference type="AlphaFoldDB" id="A0A9E7GDZ0"/>
<organism evidence="1 2">
    <name type="scientific">Musa troglodytarum</name>
    <name type="common">fe'i banana</name>
    <dbReference type="NCBI Taxonomy" id="320322"/>
    <lineage>
        <taxon>Eukaryota</taxon>
        <taxon>Viridiplantae</taxon>
        <taxon>Streptophyta</taxon>
        <taxon>Embryophyta</taxon>
        <taxon>Tracheophyta</taxon>
        <taxon>Spermatophyta</taxon>
        <taxon>Magnoliopsida</taxon>
        <taxon>Liliopsida</taxon>
        <taxon>Zingiberales</taxon>
        <taxon>Musaceae</taxon>
        <taxon>Musa</taxon>
    </lineage>
</organism>